<organism evidence="5">
    <name type="scientific">marine metagenome</name>
    <dbReference type="NCBI Taxonomy" id="408172"/>
    <lineage>
        <taxon>unclassified sequences</taxon>
        <taxon>metagenomes</taxon>
        <taxon>ecological metagenomes</taxon>
    </lineage>
</organism>
<dbReference type="GO" id="GO:0071424">
    <property type="term" value="F:rRNA (cytosine-N4-)-methyltransferase activity"/>
    <property type="evidence" value="ECO:0007669"/>
    <property type="project" value="TreeGrafter"/>
</dbReference>
<dbReference type="InterPro" id="IPR002903">
    <property type="entry name" value="RsmH"/>
</dbReference>
<evidence type="ECO:0000256" key="3">
    <source>
        <dbReference type="ARBA" id="ARBA00022679"/>
    </source>
</evidence>
<dbReference type="Gene3D" id="1.10.150.170">
    <property type="entry name" value="Putative methyltransferase TM0872, insert domain"/>
    <property type="match status" value="1"/>
</dbReference>
<evidence type="ECO:0008006" key="6">
    <source>
        <dbReference type="Google" id="ProtNLM"/>
    </source>
</evidence>
<dbReference type="InterPro" id="IPR029063">
    <property type="entry name" value="SAM-dependent_MTases_sf"/>
</dbReference>
<dbReference type="GO" id="GO:0070475">
    <property type="term" value="P:rRNA base methylation"/>
    <property type="evidence" value="ECO:0007669"/>
    <property type="project" value="TreeGrafter"/>
</dbReference>
<comment type="similarity">
    <text evidence="1">Belongs to the methyltransferase superfamily. RsmH family.</text>
</comment>
<accession>A0A383CCT6</accession>
<reference evidence="5" key="1">
    <citation type="submission" date="2018-05" db="EMBL/GenBank/DDBJ databases">
        <authorList>
            <person name="Lanie J.A."/>
            <person name="Ng W.-L."/>
            <person name="Kazmierczak K.M."/>
            <person name="Andrzejewski T.M."/>
            <person name="Davidsen T.M."/>
            <person name="Wayne K.J."/>
            <person name="Tettelin H."/>
            <person name="Glass J.I."/>
            <person name="Rusch D."/>
            <person name="Podicherti R."/>
            <person name="Tsui H.-C.T."/>
            <person name="Winkler M.E."/>
        </authorList>
    </citation>
    <scope>NUCLEOTIDE SEQUENCE</scope>
</reference>
<proteinExistence type="inferred from homology"/>
<name>A0A383CCT6_9ZZZZ</name>
<gene>
    <name evidence="5" type="ORF">METZ01_LOCUS482329</name>
</gene>
<dbReference type="PANTHER" id="PTHR11265">
    <property type="entry name" value="S-ADENOSYL-METHYLTRANSFERASE MRAW"/>
    <property type="match status" value="1"/>
</dbReference>
<dbReference type="Gene3D" id="3.40.50.150">
    <property type="entry name" value="Vaccinia Virus protein VP39"/>
    <property type="match status" value="1"/>
</dbReference>
<dbReference type="AlphaFoldDB" id="A0A383CCT6"/>
<evidence type="ECO:0000313" key="5">
    <source>
        <dbReference type="EMBL" id="SVE29475.1"/>
    </source>
</evidence>
<dbReference type="PANTHER" id="PTHR11265:SF0">
    <property type="entry name" value="12S RRNA N4-METHYLCYTIDINE METHYLTRANSFERASE"/>
    <property type="match status" value="1"/>
</dbReference>
<keyword evidence="4" id="KW-0949">S-adenosyl-L-methionine</keyword>
<keyword evidence="3" id="KW-0808">Transferase</keyword>
<dbReference type="Pfam" id="PF01795">
    <property type="entry name" value="Methyltransf_5"/>
    <property type="match status" value="1"/>
</dbReference>
<sequence>MSAIIKLENKHFPVLLKELISIISPLYGGTFLDCTFGQGGYSKKILEKKINKVIAIDRDQDVYLYAKELEKKYNNRFHFQNIKFSEINRIEIKSNDLKAIIFDLGYSINQIKDLSRGLSFKSTGKLNMKMGINNFSCHEVI</sequence>
<keyword evidence="2" id="KW-0489">Methyltransferase</keyword>
<protein>
    <recommendedName>
        <fullName evidence="6">16S rRNA (Cytosine(1402)-N(4))-methyltransferase</fullName>
    </recommendedName>
</protein>
<dbReference type="EMBL" id="UINC01207408">
    <property type="protein sequence ID" value="SVE29475.1"/>
    <property type="molecule type" value="Genomic_DNA"/>
</dbReference>
<feature type="non-terminal residue" evidence="5">
    <location>
        <position position="141"/>
    </location>
</feature>
<evidence type="ECO:0000256" key="1">
    <source>
        <dbReference type="ARBA" id="ARBA00010396"/>
    </source>
</evidence>
<dbReference type="SUPFAM" id="SSF53335">
    <property type="entry name" value="S-adenosyl-L-methionine-dependent methyltransferases"/>
    <property type="match status" value="1"/>
</dbReference>
<dbReference type="InterPro" id="IPR023397">
    <property type="entry name" value="SAM-dep_MeTrfase_MraW_recog"/>
</dbReference>
<evidence type="ECO:0000256" key="2">
    <source>
        <dbReference type="ARBA" id="ARBA00022603"/>
    </source>
</evidence>
<evidence type="ECO:0000256" key="4">
    <source>
        <dbReference type="ARBA" id="ARBA00022691"/>
    </source>
</evidence>